<dbReference type="Pfam" id="PF22041">
    <property type="entry name" value="GST_C_7"/>
    <property type="match status" value="1"/>
</dbReference>
<dbReference type="Gene3D" id="1.20.1050.10">
    <property type="match status" value="1"/>
</dbReference>
<keyword evidence="3" id="KW-1185">Reference proteome</keyword>
<dbReference type="InterPro" id="IPR036249">
    <property type="entry name" value="Thioredoxin-like_sf"/>
</dbReference>
<evidence type="ECO:0000259" key="1">
    <source>
        <dbReference type="PROSITE" id="PS50404"/>
    </source>
</evidence>
<gene>
    <name evidence="2" type="ORF">D9613_006289</name>
</gene>
<comment type="caution">
    <text evidence="2">The sequence shown here is derived from an EMBL/GenBank/DDBJ whole genome shotgun (WGS) entry which is preliminary data.</text>
</comment>
<dbReference type="InterPro" id="IPR054416">
    <property type="entry name" value="GST_UstS-like_C"/>
</dbReference>
<dbReference type="SUPFAM" id="SSF47616">
    <property type="entry name" value="GST C-terminal domain-like"/>
    <property type="match status" value="1"/>
</dbReference>
<protein>
    <recommendedName>
        <fullName evidence="1">GST N-terminal domain-containing protein</fullName>
    </recommendedName>
</protein>
<accession>A0A8H4QVK9</accession>
<feature type="domain" description="GST N-terminal" evidence="1">
    <location>
        <begin position="8"/>
        <end position="99"/>
    </location>
</feature>
<dbReference type="AlphaFoldDB" id="A0A8H4QVK9"/>
<evidence type="ECO:0000313" key="2">
    <source>
        <dbReference type="EMBL" id="KAF4617601.1"/>
    </source>
</evidence>
<reference evidence="2 3" key="1">
    <citation type="submission" date="2019-12" db="EMBL/GenBank/DDBJ databases">
        <authorList>
            <person name="Floudas D."/>
            <person name="Bentzer J."/>
            <person name="Ahren D."/>
            <person name="Johansson T."/>
            <person name="Persson P."/>
            <person name="Tunlid A."/>
        </authorList>
    </citation>
    <scope>NUCLEOTIDE SEQUENCE [LARGE SCALE GENOMIC DNA]</scope>
    <source>
        <strain evidence="2 3">CBS 102.39</strain>
    </source>
</reference>
<organism evidence="2 3">
    <name type="scientific">Agrocybe pediades</name>
    <dbReference type="NCBI Taxonomy" id="84607"/>
    <lineage>
        <taxon>Eukaryota</taxon>
        <taxon>Fungi</taxon>
        <taxon>Dikarya</taxon>
        <taxon>Basidiomycota</taxon>
        <taxon>Agaricomycotina</taxon>
        <taxon>Agaricomycetes</taxon>
        <taxon>Agaricomycetidae</taxon>
        <taxon>Agaricales</taxon>
        <taxon>Agaricineae</taxon>
        <taxon>Strophariaceae</taxon>
        <taxon>Agrocybe</taxon>
    </lineage>
</organism>
<dbReference type="SUPFAM" id="SSF52833">
    <property type="entry name" value="Thioredoxin-like"/>
    <property type="match status" value="1"/>
</dbReference>
<name>A0A8H4QVK9_9AGAR</name>
<evidence type="ECO:0000313" key="3">
    <source>
        <dbReference type="Proteomes" id="UP000521872"/>
    </source>
</evidence>
<proteinExistence type="predicted"/>
<dbReference type="Proteomes" id="UP000521872">
    <property type="component" value="Unassembled WGS sequence"/>
</dbReference>
<dbReference type="InterPro" id="IPR004045">
    <property type="entry name" value="Glutathione_S-Trfase_N"/>
</dbReference>
<dbReference type="InterPro" id="IPR036282">
    <property type="entry name" value="Glutathione-S-Trfase_C_sf"/>
</dbReference>
<dbReference type="Pfam" id="PF13409">
    <property type="entry name" value="GST_N_2"/>
    <property type="match status" value="1"/>
</dbReference>
<dbReference type="PROSITE" id="PS50404">
    <property type="entry name" value="GST_NTER"/>
    <property type="match status" value="1"/>
</dbReference>
<dbReference type="Gene3D" id="3.40.30.10">
    <property type="entry name" value="Glutaredoxin"/>
    <property type="match status" value="1"/>
</dbReference>
<dbReference type="EMBL" id="JAACJL010000030">
    <property type="protein sequence ID" value="KAF4617601.1"/>
    <property type="molecule type" value="Genomic_DNA"/>
</dbReference>
<dbReference type="OrthoDB" id="4951845at2759"/>
<sequence length="248" mass="28123">MDPIVLYDIPSNTGSSMSPACWKVRYLLNYKGIAFRTEWTEYPDIAALYERHGIRHTSTNPDGTPKYTIPVLHDPSSGLFISDSFNIAKYLEQTYGSPSPSIFPSGTVALQSAFADMVMSNILLPNFQIMVLIIAKGLNDRSLDFFRQSREKMINKSLEEIAPTPEMAATHWNRLKESLAKFDAYYAHSQQNGPFIMGSYLSWADLSIAGFLTTFRLALGEDSRQWQDVIGWHEGRWGKLMTALEEYQ</sequence>